<dbReference type="Gene3D" id="1.10.443.10">
    <property type="entry name" value="Intergrase catalytic core"/>
    <property type="match status" value="1"/>
</dbReference>
<dbReference type="PANTHER" id="PTHR35617:SF3">
    <property type="entry name" value="CORE-BINDING (CB) DOMAIN-CONTAINING PROTEIN"/>
    <property type="match status" value="1"/>
</dbReference>
<proteinExistence type="predicted"/>
<protein>
    <recommendedName>
        <fullName evidence="4">Tyr recombinase domain-containing protein</fullName>
    </recommendedName>
</protein>
<name>A0AA47NS04_MERPO</name>
<organism evidence="2 3">
    <name type="scientific">Merluccius polli</name>
    <name type="common">Benguela hake</name>
    <name type="synonym">Merluccius cadenati</name>
    <dbReference type="NCBI Taxonomy" id="89951"/>
    <lineage>
        <taxon>Eukaryota</taxon>
        <taxon>Metazoa</taxon>
        <taxon>Chordata</taxon>
        <taxon>Craniata</taxon>
        <taxon>Vertebrata</taxon>
        <taxon>Euteleostomi</taxon>
        <taxon>Actinopterygii</taxon>
        <taxon>Neopterygii</taxon>
        <taxon>Teleostei</taxon>
        <taxon>Neoteleostei</taxon>
        <taxon>Acanthomorphata</taxon>
        <taxon>Zeiogadaria</taxon>
        <taxon>Gadariae</taxon>
        <taxon>Gadiformes</taxon>
        <taxon>Gadoidei</taxon>
        <taxon>Merlucciidae</taxon>
        <taxon>Merluccius</taxon>
    </lineage>
</organism>
<dbReference type="GO" id="GO:0015074">
    <property type="term" value="P:DNA integration"/>
    <property type="evidence" value="ECO:0007669"/>
    <property type="project" value="InterPro"/>
</dbReference>
<keyword evidence="3" id="KW-1185">Reference proteome</keyword>
<evidence type="ECO:0000256" key="1">
    <source>
        <dbReference type="ARBA" id="ARBA00023172"/>
    </source>
</evidence>
<dbReference type="AlphaFoldDB" id="A0AA47NS04"/>
<dbReference type="GO" id="GO:0003677">
    <property type="term" value="F:DNA binding"/>
    <property type="evidence" value="ECO:0007669"/>
    <property type="project" value="InterPro"/>
</dbReference>
<accession>A0AA47NS04</accession>
<reference evidence="2" key="1">
    <citation type="journal article" date="2023" name="Front. Mar. Sci.">
        <title>A new Merluccius polli reference genome to investigate the effects of global change in West African waters.</title>
        <authorList>
            <person name="Mateo J.L."/>
            <person name="Blanco-Fernandez C."/>
            <person name="Garcia-Vazquez E."/>
            <person name="Machado-Schiaffino G."/>
        </authorList>
    </citation>
    <scope>NUCLEOTIDE SEQUENCE</scope>
    <source>
        <strain evidence="2">C29</strain>
        <tissue evidence="2">Fin</tissue>
    </source>
</reference>
<sequence length="110" mass="11977">MRRSEQLFLCYGGPKKGCALSKQRLSHWVVDAITQAYRHSGRPLPSGVRCHSTRAVATSWAALRGVPLQDICDAASWASPTTFSRFYRVNVATPHPLGVALLPTSTASSH</sequence>
<keyword evidence="1" id="KW-0233">DNA recombination</keyword>
<comment type="caution">
    <text evidence="2">The sequence shown here is derived from an EMBL/GenBank/DDBJ whole genome shotgun (WGS) entry which is preliminary data.</text>
</comment>
<dbReference type="Proteomes" id="UP001174136">
    <property type="component" value="Unassembled WGS sequence"/>
</dbReference>
<evidence type="ECO:0000313" key="3">
    <source>
        <dbReference type="Proteomes" id="UP001174136"/>
    </source>
</evidence>
<evidence type="ECO:0008006" key="4">
    <source>
        <dbReference type="Google" id="ProtNLM"/>
    </source>
</evidence>
<evidence type="ECO:0000313" key="2">
    <source>
        <dbReference type="EMBL" id="KAK0135108.1"/>
    </source>
</evidence>
<dbReference type="InterPro" id="IPR013762">
    <property type="entry name" value="Integrase-like_cat_sf"/>
</dbReference>
<gene>
    <name evidence="2" type="ORF">N1851_029078</name>
</gene>
<dbReference type="GO" id="GO:0006310">
    <property type="term" value="P:DNA recombination"/>
    <property type="evidence" value="ECO:0007669"/>
    <property type="project" value="UniProtKB-KW"/>
</dbReference>
<dbReference type="PANTHER" id="PTHR35617">
    <property type="entry name" value="PHAGE_INTEGRASE DOMAIN-CONTAINING PROTEIN"/>
    <property type="match status" value="1"/>
</dbReference>
<dbReference type="SUPFAM" id="SSF56349">
    <property type="entry name" value="DNA breaking-rejoining enzymes"/>
    <property type="match status" value="1"/>
</dbReference>
<dbReference type="InterPro" id="IPR011010">
    <property type="entry name" value="DNA_brk_join_enz"/>
</dbReference>
<dbReference type="EMBL" id="JAOPHQ010005475">
    <property type="protein sequence ID" value="KAK0135108.1"/>
    <property type="molecule type" value="Genomic_DNA"/>
</dbReference>